<evidence type="ECO:0000256" key="1">
    <source>
        <dbReference type="SAM" id="MobiDB-lite"/>
    </source>
</evidence>
<name>A0A2I0IK88_PUNGR</name>
<feature type="compositionally biased region" description="Basic and acidic residues" evidence="1">
    <location>
        <begin position="51"/>
        <end position="62"/>
    </location>
</feature>
<evidence type="ECO:0000313" key="3">
    <source>
        <dbReference type="Proteomes" id="UP000233551"/>
    </source>
</evidence>
<feature type="compositionally biased region" description="Basic residues" evidence="1">
    <location>
        <begin position="63"/>
        <end position="73"/>
    </location>
</feature>
<gene>
    <name evidence="2" type="ORF">CRG98_035197</name>
</gene>
<keyword evidence="3" id="KW-1185">Reference proteome</keyword>
<comment type="caution">
    <text evidence="2">The sequence shown here is derived from an EMBL/GenBank/DDBJ whole genome shotgun (WGS) entry which is preliminary data.</text>
</comment>
<feature type="region of interest" description="Disordered" evidence="1">
    <location>
        <begin position="1"/>
        <end position="86"/>
    </location>
</feature>
<evidence type="ECO:0000313" key="2">
    <source>
        <dbReference type="EMBL" id="PKI44412.1"/>
    </source>
</evidence>
<sequence length="113" mass="11475">MASPTTSPVDTVLDGGEDEDDGGGGGLFTVGVPELDGGGGGLRVVDGGGGGEEREKTAERERVRKMKRKKNRGGRGCLSAGCPNPGGGFWGPTRLARAISPAFARSPLSFPFG</sequence>
<dbReference type="EMBL" id="PGOL01002902">
    <property type="protein sequence ID" value="PKI44412.1"/>
    <property type="molecule type" value="Genomic_DNA"/>
</dbReference>
<dbReference type="AlphaFoldDB" id="A0A2I0IK88"/>
<reference evidence="2 3" key="1">
    <citation type="submission" date="2017-11" db="EMBL/GenBank/DDBJ databases">
        <title>De-novo sequencing of pomegranate (Punica granatum L.) genome.</title>
        <authorList>
            <person name="Akparov Z."/>
            <person name="Amiraslanov A."/>
            <person name="Hajiyeva S."/>
            <person name="Abbasov M."/>
            <person name="Kaur K."/>
            <person name="Hamwieh A."/>
            <person name="Solovyev V."/>
            <person name="Salamov A."/>
            <person name="Braich B."/>
            <person name="Kosarev P."/>
            <person name="Mahmoud A."/>
            <person name="Hajiyev E."/>
            <person name="Babayeva S."/>
            <person name="Izzatullayeva V."/>
            <person name="Mammadov A."/>
            <person name="Mammadov A."/>
            <person name="Sharifova S."/>
            <person name="Ojaghi J."/>
            <person name="Eynullazada K."/>
            <person name="Bayramov B."/>
            <person name="Abdulazimova A."/>
            <person name="Shahmuradov I."/>
        </authorList>
    </citation>
    <scope>NUCLEOTIDE SEQUENCE [LARGE SCALE GENOMIC DNA]</scope>
    <source>
        <strain evidence="3">cv. AG2017</strain>
        <tissue evidence="2">Leaf</tissue>
    </source>
</reference>
<dbReference type="Proteomes" id="UP000233551">
    <property type="component" value="Unassembled WGS sequence"/>
</dbReference>
<protein>
    <submittedName>
        <fullName evidence="2">Uncharacterized protein</fullName>
    </submittedName>
</protein>
<feature type="compositionally biased region" description="Gly residues" evidence="1">
    <location>
        <begin position="36"/>
        <end position="50"/>
    </location>
</feature>
<accession>A0A2I0IK88</accession>
<organism evidence="2 3">
    <name type="scientific">Punica granatum</name>
    <name type="common">Pomegranate</name>
    <dbReference type="NCBI Taxonomy" id="22663"/>
    <lineage>
        <taxon>Eukaryota</taxon>
        <taxon>Viridiplantae</taxon>
        <taxon>Streptophyta</taxon>
        <taxon>Embryophyta</taxon>
        <taxon>Tracheophyta</taxon>
        <taxon>Spermatophyta</taxon>
        <taxon>Magnoliopsida</taxon>
        <taxon>eudicotyledons</taxon>
        <taxon>Gunneridae</taxon>
        <taxon>Pentapetalae</taxon>
        <taxon>rosids</taxon>
        <taxon>malvids</taxon>
        <taxon>Myrtales</taxon>
        <taxon>Lythraceae</taxon>
        <taxon>Punica</taxon>
    </lineage>
</organism>
<proteinExistence type="predicted"/>